<evidence type="ECO:0000313" key="2">
    <source>
        <dbReference type="Proteomes" id="UP001194746"/>
    </source>
</evidence>
<organism evidence="1 2">
    <name type="scientific">Aspergillus nanangensis</name>
    <dbReference type="NCBI Taxonomy" id="2582783"/>
    <lineage>
        <taxon>Eukaryota</taxon>
        <taxon>Fungi</taxon>
        <taxon>Dikarya</taxon>
        <taxon>Ascomycota</taxon>
        <taxon>Pezizomycotina</taxon>
        <taxon>Eurotiomycetes</taxon>
        <taxon>Eurotiomycetidae</taxon>
        <taxon>Eurotiales</taxon>
        <taxon>Aspergillaceae</taxon>
        <taxon>Aspergillus</taxon>
        <taxon>Aspergillus subgen. Circumdati</taxon>
    </lineage>
</organism>
<reference evidence="1" key="1">
    <citation type="journal article" date="2019" name="Beilstein J. Org. Chem.">
        <title>Nanangenines: drimane sesquiterpenoids as the dominant metabolite cohort of a novel Australian fungus, Aspergillus nanangensis.</title>
        <authorList>
            <person name="Lacey H.J."/>
            <person name="Gilchrist C.L.M."/>
            <person name="Crombie A."/>
            <person name="Kalaitzis J.A."/>
            <person name="Vuong D."/>
            <person name="Rutledge P.J."/>
            <person name="Turner P."/>
            <person name="Pitt J.I."/>
            <person name="Lacey E."/>
            <person name="Chooi Y.H."/>
            <person name="Piggott A.M."/>
        </authorList>
    </citation>
    <scope>NUCLEOTIDE SEQUENCE</scope>
    <source>
        <strain evidence="1">MST-FP2251</strain>
    </source>
</reference>
<dbReference type="Proteomes" id="UP001194746">
    <property type="component" value="Unassembled WGS sequence"/>
</dbReference>
<dbReference type="PANTHER" id="PTHR43591">
    <property type="entry name" value="METHYLTRANSFERASE"/>
    <property type="match status" value="1"/>
</dbReference>
<dbReference type="CDD" id="cd02440">
    <property type="entry name" value="AdoMet_MTases"/>
    <property type="match status" value="1"/>
</dbReference>
<dbReference type="GO" id="GO:0008168">
    <property type="term" value="F:methyltransferase activity"/>
    <property type="evidence" value="ECO:0007669"/>
    <property type="project" value="TreeGrafter"/>
</dbReference>
<dbReference type="AlphaFoldDB" id="A0AAD4GQI3"/>
<dbReference type="Pfam" id="PF13489">
    <property type="entry name" value="Methyltransf_23"/>
    <property type="match status" value="1"/>
</dbReference>
<proteinExistence type="predicted"/>
<protein>
    <recommendedName>
        <fullName evidence="3">S-adenosyl-L-methionine-dependent methyltransferase</fullName>
    </recommendedName>
</protein>
<gene>
    <name evidence="1" type="ORF">FE257_012848</name>
</gene>
<keyword evidence="2" id="KW-1185">Reference proteome</keyword>
<dbReference type="SUPFAM" id="SSF53335">
    <property type="entry name" value="S-adenosyl-L-methionine-dependent methyltransferases"/>
    <property type="match status" value="1"/>
</dbReference>
<comment type="caution">
    <text evidence="1">The sequence shown here is derived from an EMBL/GenBank/DDBJ whole genome shotgun (WGS) entry which is preliminary data.</text>
</comment>
<name>A0AAD4GQI3_ASPNN</name>
<dbReference type="Gene3D" id="3.40.50.150">
    <property type="entry name" value="Vaccinia Virus protein VP39"/>
    <property type="match status" value="1"/>
</dbReference>
<dbReference type="EMBL" id="VCAU01000094">
    <property type="protein sequence ID" value="KAF9885520.1"/>
    <property type="molecule type" value="Genomic_DNA"/>
</dbReference>
<accession>A0AAD4GQI3</accession>
<dbReference type="PANTHER" id="PTHR43591:SF102">
    <property type="entry name" value="S-ADENOSYL-L-METHIONINE-DEPENDENT METHYLTRANSFERASE"/>
    <property type="match status" value="1"/>
</dbReference>
<evidence type="ECO:0000313" key="1">
    <source>
        <dbReference type="EMBL" id="KAF9885520.1"/>
    </source>
</evidence>
<sequence length="274" mass="31020">MANDPCGLEVTPDNLATTVASWRFQGGKLYLSPITEEAPSVLDIATGDATWVLAFAEQSASASIVANNSSSMEHDGLLPPNITPEISDANETWTYPRPFDFIHCRQHHRRLDEQKLFQQAFQSLNPGGWIEMQELCNPVACDDGTLPEDSPLARWGRLLIEASEKMHRPTDNPTKYESWMREAGFVHCQTVVHEWPTNAWPQEESEKLKGIWNLFNVLQRLEEFTMVLLVKVLGWKADDVAAFLVDLRAELQNPEVHAYWPVYIVYGQKPLSVS</sequence>
<evidence type="ECO:0008006" key="3">
    <source>
        <dbReference type="Google" id="ProtNLM"/>
    </source>
</evidence>
<dbReference type="InterPro" id="IPR029063">
    <property type="entry name" value="SAM-dependent_MTases_sf"/>
</dbReference>
<reference evidence="1" key="2">
    <citation type="submission" date="2020-02" db="EMBL/GenBank/DDBJ databases">
        <authorList>
            <person name="Gilchrist C.L.M."/>
            <person name="Chooi Y.-H."/>
        </authorList>
    </citation>
    <scope>NUCLEOTIDE SEQUENCE</scope>
    <source>
        <strain evidence="1">MST-FP2251</strain>
    </source>
</reference>